<keyword evidence="3" id="KW-1185">Reference proteome</keyword>
<evidence type="ECO:0000256" key="1">
    <source>
        <dbReference type="SAM" id="Phobius"/>
    </source>
</evidence>
<dbReference type="AlphaFoldDB" id="A0A017S9E6"/>
<dbReference type="RefSeq" id="XP_040637129.1">
    <property type="nucleotide sequence ID" value="XM_040777778.1"/>
</dbReference>
<sequence length="134" mass="15898">MVILLYLYFHPLDLTSISLTARLTLSGGVRSISECDLYSSPSRLSRKSHFLFLFFLTLPFFPYFPFISTLFSHLLLLFFFSLSHSHSTHHPPTHRCSLSFVSFSPCENYLPPYYHFIVLYYYLLLLPFFFFFLH</sequence>
<name>A0A017S9E6_ASPRC</name>
<accession>A0A017S9E6</accession>
<protein>
    <submittedName>
        <fullName evidence="2">Uncharacterized protein</fullName>
    </submittedName>
</protein>
<dbReference type="EMBL" id="KK088431">
    <property type="protein sequence ID" value="EYE93441.1"/>
    <property type="molecule type" value="Genomic_DNA"/>
</dbReference>
<dbReference type="HOGENOM" id="CLU_1895750_0_0_1"/>
<evidence type="ECO:0000313" key="2">
    <source>
        <dbReference type="EMBL" id="EYE93441.1"/>
    </source>
</evidence>
<reference evidence="3" key="1">
    <citation type="journal article" date="2014" name="Nat. Commun.">
        <title>Genomic adaptations of the halophilic Dead Sea filamentous fungus Eurotium rubrum.</title>
        <authorList>
            <person name="Kis-Papo T."/>
            <person name="Weig A.R."/>
            <person name="Riley R."/>
            <person name="Persoh D."/>
            <person name="Salamov A."/>
            <person name="Sun H."/>
            <person name="Lipzen A."/>
            <person name="Wasser S.P."/>
            <person name="Rambold G."/>
            <person name="Grigoriev I.V."/>
            <person name="Nevo E."/>
        </authorList>
    </citation>
    <scope>NUCLEOTIDE SEQUENCE [LARGE SCALE GENOMIC DNA]</scope>
    <source>
        <strain evidence="3">CBS 135680</strain>
    </source>
</reference>
<organism evidence="2 3">
    <name type="scientific">Aspergillus ruber (strain CBS 135680)</name>
    <dbReference type="NCBI Taxonomy" id="1388766"/>
    <lineage>
        <taxon>Eukaryota</taxon>
        <taxon>Fungi</taxon>
        <taxon>Dikarya</taxon>
        <taxon>Ascomycota</taxon>
        <taxon>Pezizomycotina</taxon>
        <taxon>Eurotiomycetes</taxon>
        <taxon>Eurotiomycetidae</taxon>
        <taxon>Eurotiales</taxon>
        <taxon>Aspergillaceae</taxon>
        <taxon>Aspergillus</taxon>
        <taxon>Aspergillus subgen. Aspergillus</taxon>
    </lineage>
</organism>
<keyword evidence="1" id="KW-0472">Membrane</keyword>
<gene>
    <name evidence="2" type="ORF">EURHEDRAFT_147510</name>
</gene>
<keyword evidence="1" id="KW-0812">Transmembrane</keyword>
<feature type="transmembrane region" description="Helical" evidence="1">
    <location>
        <begin position="50"/>
        <end position="80"/>
    </location>
</feature>
<dbReference type="GeneID" id="63692902"/>
<dbReference type="Proteomes" id="UP000019804">
    <property type="component" value="Unassembled WGS sequence"/>
</dbReference>
<evidence type="ECO:0000313" key="3">
    <source>
        <dbReference type="Proteomes" id="UP000019804"/>
    </source>
</evidence>
<keyword evidence="1" id="KW-1133">Transmembrane helix</keyword>
<proteinExistence type="predicted"/>
<feature type="transmembrane region" description="Helical" evidence="1">
    <location>
        <begin position="113"/>
        <end position="133"/>
    </location>
</feature>